<reference evidence="24" key="1">
    <citation type="journal article" date="2017" name="Nature">
        <title>The sunflower genome provides insights into oil metabolism, flowering and Asterid evolution.</title>
        <authorList>
            <person name="Badouin H."/>
            <person name="Gouzy J."/>
            <person name="Grassa C.J."/>
            <person name="Murat F."/>
            <person name="Staton S.E."/>
            <person name="Cottret L."/>
            <person name="Lelandais-Briere C."/>
            <person name="Owens G.L."/>
            <person name="Carrere S."/>
            <person name="Mayjonade B."/>
            <person name="Legrand L."/>
            <person name="Gill N."/>
            <person name="Kane N.C."/>
            <person name="Bowers J.E."/>
            <person name="Hubner S."/>
            <person name="Bellec A."/>
            <person name="Berard A."/>
            <person name="Berges H."/>
            <person name="Blanchet N."/>
            <person name="Boniface M.C."/>
            <person name="Brunel D."/>
            <person name="Catrice O."/>
            <person name="Chaidir N."/>
            <person name="Claudel C."/>
            <person name="Donnadieu C."/>
            <person name="Faraut T."/>
            <person name="Fievet G."/>
            <person name="Helmstetter N."/>
            <person name="King M."/>
            <person name="Knapp S.J."/>
            <person name="Lai Z."/>
            <person name="Le Paslier M.C."/>
            <person name="Lippi Y."/>
            <person name="Lorenzon L."/>
            <person name="Mandel J.R."/>
            <person name="Marage G."/>
            <person name="Marchand G."/>
            <person name="Marquand E."/>
            <person name="Bret-Mestries E."/>
            <person name="Morien E."/>
            <person name="Nambeesan S."/>
            <person name="Nguyen T."/>
            <person name="Pegot-Espagnet P."/>
            <person name="Pouilly N."/>
            <person name="Raftis F."/>
            <person name="Sallet E."/>
            <person name="Schiex T."/>
            <person name="Thomas J."/>
            <person name="Vandecasteele C."/>
            <person name="Vares D."/>
            <person name="Vear F."/>
            <person name="Vautrin S."/>
            <person name="Crespi M."/>
            <person name="Mangin B."/>
            <person name="Burke J.M."/>
            <person name="Salse J."/>
            <person name="Munos S."/>
            <person name="Vincourt P."/>
            <person name="Rieseberg L.H."/>
            <person name="Langlade N.B."/>
        </authorList>
    </citation>
    <scope>NUCLEOTIDE SEQUENCE [LARGE SCALE GENOMIC DNA]</scope>
    <source>
        <strain evidence="24">cv. SF193</strain>
    </source>
</reference>
<dbReference type="PROSITE" id="PS00107">
    <property type="entry name" value="PROTEIN_KINASE_ATP"/>
    <property type="match status" value="2"/>
</dbReference>
<dbReference type="FunFam" id="1.10.510.10:FF:000044">
    <property type="entry name" value="Putative LRR receptor-like serine/threonine-protein kinase"/>
    <property type="match status" value="2"/>
</dbReference>
<dbReference type="FunFam" id="3.80.10.10:FF:000452">
    <property type="entry name" value="Probable LRR receptor-like serine/threonine-protein kinase RFK1"/>
    <property type="match status" value="1"/>
</dbReference>
<evidence type="ECO:0000256" key="13">
    <source>
        <dbReference type="ARBA" id="ARBA00022989"/>
    </source>
</evidence>
<keyword evidence="13 20" id="KW-1133">Transmembrane helix</keyword>
<evidence type="ECO:0000256" key="5">
    <source>
        <dbReference type="ARBA" id="ARBA00022614"/>
    </source>
</evidence>
<feature type="chain" id="PRO_5012174142" description="non-specific serine/threonine protein kinase" evidence="21">
    <location>
        <begin position="26"/>
        <end position="1882"/>
    </location>
</feature>
<dbReference type="GO" id="GO:0016020">
    <property type="term" value="C:membrane"/>
    <property type="evidence" value="ECO:0000318"/>
    <property type="project" value="GO_Central"/>
</dbReference>
<dbReference type="Gene3D" id="3.30.200.20">
    <property type="entry name" value="Phosphorylase Kinase, domain 1"/>
    <property type="match status" value="2"/>
</dbReference>
<feature type="transmembrane region" description="Helical" evidence="20">
    <location>
        <begin position="612"/>
        <end position="633"/>
    </location>
</feature>
<keyword evidence="6" id="KW-0808">Transferase</keyword>
<evidence type="ECO:0000313" key="24">
    <source>
        <dbReference type="Proteomes" id="UP000215914"/>
    </source>
</evidence>
<evidence type="ECO:0000256" key="6">
    <source>
        <dbReference type="ARBA" id="ARBA00022679"/>
    </source>
</evidence>
<evidence type="ECO:0000256" key="16">
    <source>
        <dbReference type="ARBA" id="ARBA00023180"/>
    </source>
</evidence>
<evidence type="ECO:0000256" key="17">
    <source>
        <dbReference type="ARBA" id="ARBA00047899"/>
    </source>
</evidence>
<dbReference type="OMA" id="YFKTCSM"/>
<feature type="signal peptide" evidence="21">
    <location>
        <begin position="1"/>
        <end position="25"/>
    </location>
</feature>
<keyword evidence="7 20" id="KW-0812">Transmembrane</keyword>
<keyword evidence="11" id="KW-0418">Kinase</keyword>
<comment type="catalytic activity">
    <reaction evidence="18">
        <text>L-seryl-[protein] + ATP = O-phospho-L-seryl-[protein] + ADP + H(+)</text>
        <dbReference type="Rhea" id="RHEA:17989"/>
        <dbReference type="Rhea" id="RHEA-COMP:9863"/>
        <dbReference type="Rhea" id="RHEA-COMP:11604"/>
        <dbReference type="ChEBI" id="CHEBI:15378"/>
        <dbReference type="ChEBI" id="CHEBI:29999"/>
        <dbReference type="ChEBI" id="CHEBI:30616"/>
        <dbReference type="ChEBI" id="CHEBI:83421"/>
        <dbReference type="ChEBI" id="CHEBI:456216"/>
        <dbReference type="EC" id="2.7.11.1"/>
    </reaction>
</comment>
<evidence type="ECO:0000256" key="8">
    <source>
        <dbReference type="ARBA" id="ARBA00022729"/>
    </source>
</evidence>
<keyword evidence="8 21" id="KW-0732">Signal</keyword>
<dbReference type="InterPro" id="IPR001245">
    <property type="entry name" value="Ser-Thr/Tyr_kinase_cat_dom"/>
</dbReference>
<keyword evidence="15" id="KW-0675">Receptor</keyword>
<dbReference type="InterPro" id="IPR021720">
    <property type="entry name" value="Malectin_dom"/>
</dbReference>
<protein>
    <recommendedName>
        <fullName evidence="2">non-specific serine/threonine protein kinase</fullName>
        <ecNumber evidence="2">2.7.11.1</ecNumber>
    </recommendedName>
</protein>
<organism evidence="23 24">
    <name type="scientific">Helianthus annuus</name>
    <name type="common">Common sunflower</name>
    <dbReference type="NCBI Taxonomy" id="4232"/>
    <lineage>
        <taxon>Eukaryota</taxon>
        <taxon>Viridiplantae</taxon>
        <taxon>Streptophyta</taxon>
        <taxon>Embryophyta</taxon>
        <taxon>Tracheophyta</taxon>
        <taxon>Spermatophyta</taxon>
        <taxon>Magnoliopsida</taxon>
        <taxon>eudicotyledons</taxon>
        <taxon>Gunneridae</taxon>
        <taxon>Pentapetalae</taxon>
        <taxon>asterids</taxon>
        <taxon>campanulids</taxon>
        <taxon>Asterales</taxon>
        <taxon>Asteraceae</taxon>
        <taxon>Asteroideae</taxon>
        <taxon>Heliantheae alliance</taxon>
        <taxon>Heliantheae</taxon>
        <taxon>Helianthus</taxon>
    </lineage>
</organism>
<dbReference type="InterPro" id="IPR008271">
    <property type="entry name" value="Ser/Thr_kinase_AS"/>
</dbReference>
<dbReference type="FunFam" id="2.60.120.430:FF:000004">
    <property type="entry name" value="Putative leucine-rich repeat receptor-like serine/threonine-protein kinase"/>
    <property type="match status" value="2"/>
</dbReference>
<dbReference type="PANTHER" id="PTHR48006:SF72">
    <property type="entry name" value="LRR RECEPTOR-LIKE SERINE_THREONINE-PROTEIN KINASE RFK1-RELATED"/>
    <property type="match status" value="1"/>
</dbReference>
<feature type="binding site" evidence="19">
    <location>
        <position position="698"/>
    </location>
    <ligand>
        <name>ATP</name>
        <dbReference type="ChEBI" id="CHEBI:30616"/>
    </ligand>
</feature>
<dbReference type="CDD" id="cd14066">
    <property type="entry name" value="STKc_IRAK"/>
    <property type="match status" value="2"/>
</dbReference>
<evidence type="ECO:0000256" key="12">
    <source>
        <dbReference type="ARBA" id="ARBA00022840"/>
    </source>
</evidence>
<dbReference type="InterPro" id="IPR032675">
    <property type="entry name" value="LRR_dom_sf"/>
</dbReference>
<dbReference type="InterPro" id="IPR000719">
    <property type="entry name" value="Prot_kinase_dom"/>
</dbReference>
<sequence>MVATKSESLLLLTLSFVILLRFTASIVPQEEVEAVENILADMNATNWRFDGDDCSLDMVSEVPRLSQEANASIGCDCNIGNNTDCHVVRIIHKFYSLDGVLSPELVKLPYLRSIDFAYNYLSGTIPPEWGSTQLQEISLLGNRLTGSIPPELGNITTLTQLNLEANQLSGTVPSALGRLTNLDSLMLSSNMLTGRLPTTLGQLGNLTDFRINANNFSGSIPDFIQNWRLLTRLEMVASGLTGPIPSNISLLVNLNDLRISEVTGPAQAFPRLNNTHGLIRLTLRSCNISGEIPDYIWQVRELELLDISFNRLVGRISSNILGRSLRLVFLTDNMLSGDIPDTLLVNGASIDLSYNNLTWQGPNQPACRQNTNYYVNLFRSSSTGNPIQDVLSCTENVKCPRYACSLHVNCGGNDLTIKESNGQSVLYEGDANVDGGAARLYKAARNWGLSSTGDFMDDNIFQNTHYIESLQGNTSLPALYTTARLSPLTLTYFSYCLENGEYSVKLHFAEIQFTNDSTYRSLGRRIFDIYIQGRRVRKDFNIEDEAGGVGRPVVVPFNASVTDSILEIRFYWAGKGTTRFPKRGVYGPLVSAIDVDPYFKTCSMGGKKSNKAVYIGVGIGVPFLVFLILVVLWRKKCFKGRRTNDKDFEGMELKTISFSLKQLKIATNNFKASNKIGEGGFGAVFKGTLSDGTVVAVKQLSSHSKQGNREFLNEIGVISCLQHPNLVKLHGCCIEGDQLLLVYEYLENNSLANALFGKSGLTLDWPTRFKICIGIARGLAFLHDESRIKIVHRDIKATNVLLDKDLNPKISDFGLARLNEDDKTHVSTRVAGTIGYMAPEYALWGYLSDKADVYSFGVLLLEIISGKNNTSYVPINDCICLLDWACRVETSKQYEELFDERLESAINKQEAETVVKVALLCTNGSPSMRPTMTEVVNMLIGRTCVPEIVPERTDNSEDLRFKVMRDFRRGEGSQTVGQTQYSNTNRTDTNYSLTSNDDAFEIRSVDTRSYQLSIVYDGVTEARGGGSPLFCLDMVSQVPRLHPEANASIGCDCNIGNDCHVVRITHKFYSLDGLLSPELVKLPYLRSIDFAYNYLSGTIPPEWGSTQLQEIEMVASGLTGPIPSNISLLENLSDLRISEITGPAQPFPQLNNTKGLIRLILRNCNISGEIPEYIWQVRDLELLDLSFNRLVGRISNNIVGTSLRFALLTGNMLSGDIPETLLINGASIDLSYNNFTWQGPNQVTCRQNQNFLVNLFRSSSTGNTLQDVLSCTENVKCPRYVCSLHVNCGGNDLTLRENGQSVLYEGDANVDGGAARLYKAARNWGFSSTGDFMDDNNFQNTRYVLQENSSLPALYTSARLSPLTLTYFSYCLENGEYSVKLHFAEIQFTNDSTYRSLGRRIFDIYIQGRRVRRDFNIEDEAGGVGRPVVVPFNTSVTDNILEIRFYWAGKGTTRIPRRGVYGPLISAIDADPYFKTCSMGGKKSNKAVYIGVGIGLPFLIFLILIVLWWKKCFKGRKTNNKDFEGMELKIISYSLKQLKIATDNFKDSNKIGEGGFGAVYKGTLSDGTVVAVKQLSSQSKQGNREFLNEIGVISCLQHPNLVKLHGCCIEGDQLLLVYEYLENNSLANALFGKSGLMLDWPTRFKICIGIARGLAFLHDESRLKIVHRDIKATNVLLDKDLNPKISDFGLARLHEDDKSHVSTRVAGTIGYMAPEYALWGHLSDKVDVYSYGILLLETVSGKNNTVPINDSICLLDWACRVETSKQYEELFDERWESAINKQEAETVVKVALLCTNSSPTMRPSMLEVVNMLDGNTCVPEIVPERLNNLEDLRFKVIRDFQSDMTSKGSQTQNSNTNQTETYYSLTSNDGAFEIRSVDTQLY</sequence>
<dbReference type="PROSITE" id="PS00108">
    <property type="entry name" value="PROTEIN_KINASE_ST"/>
    <property type="match status" value="2"/>
</dbReference>
<dbReference type="Gene3D" id="1.10.510.10">
    <property type="entry name" value="Transferase(Phosphotransferase) domain 1"/>
    <property type="match status" value="2"/>
</dbReference>
<accession>A0A251TVX5</accession>
<evidence type="ECO:0000256" key="15">
    <source>
        <dbReference type="ARBA" id="ARBA00023170"/>
    </source>
</evidence>
<dbReference type="InParanoid" id="A0A251TVX5"/>
<evidence type="ECO:0000256" key="4">
    <source>
        <dbReference type="ARBA" id="ARBA00022553"/>
    </source>
</evidence>
<keyword evidence="12 19" id="KW-0067">ATP-binding</keyword>
<dbReference type="FunCoup" id="A0A251TVX5">
    <property type="interactions" value="514"/>
</dbReference>
<comment type="catalytic activity">
    <reaction evidence="17">
        <text>L-threonyl-[protein] + ATP = O-phospho-L-threonyl-[protein] + ADP + H(+)</text>
        <dbReference type="Rhea" id="RHEA:46608"/>
        <dbReference type="Rhea" id="RHEA-COMP:11060"/>
        <dbReference type="Rhea" id="RHEA-COMP:11605"/>
        <dbReference type="ChEBI" id="CHEBI:15378"/>
        <dbReference type="ChEBI" id="CHEBI:30013"/>
        <dbReference type="ChEBI" id="CHEBI:30616"/>
        <dbReference type="ChEBI" id="CHEBI:61977"/>
        <dbReference type="ChEBI" id="CHEBI:456216"/>
        <dbReference type="EC" id="2.7.11.1"/>
    </reaction>
</comment>
<dbReference type="InterPro" id="IPR017441">
    <property type="entry name" value="Protein_kinase_ATP_BS"/>
</dbReference>
<dbReference type="FunFam" id="3.30.200.20:FF:000217">
    <property type="entry name" value="probable LRR receptor-like serine/threonine-protein kinase At1g53430"/>
    <property type="match status" value="2"/>
</dbReference>
<feature type="transmembrane region" description="Helical" evidence="20">
    <location>
        <begin position="1488"/>
        <end position="1509"/>
    </location>
</feature>
<evidence type="ECO:0000259" key="22">
    <source>
        <dbReference type="PROSITE" id="PS50011"/>
    </source>
</evidence>
<dbReference type="EC" id="2.7.11.1" evidence="2"/>
<evidence type="ECO:0000256" key="19">
    <source>
        <dbReference type="PROSITE-ProRule" id="PRU10141"/>
    </source>
</evidence>
<keyword evidence="10 19" id="KW-0547">Nucleotide-binding</keyword>
<proteinExistence type="predicted"/>
<comment type="subcellular location">
    <subcellularLocation>
        <location evidence="1">Membrane</location>
        <topology evidence="1">Single-pass type I membrane protein</topology>
    </subcellularLocation>
</comment>
<evidence type="ECO:0000256" key="21">
    <source>
        <dbReference type="SAM" id="SignalP"/>
    </source>
</evidence>
<dbReference type="EMBL" id="CM007898">
    <property type="protein sequence ID" value="OTG15275.1"/>
    <property type="molecule type" value="Genomic_DNA"/>
</dbReference>
<feature type="domain" description="Protein kinase" evidence="22">
    <location>
        <begin position="670"/>
        <end position="948"/>
    </location>
</feature>
<dbReference type="Gene3D" id="2.60.120.430">
    <property type="entry name" value="Galactose-binding lectin"/>
    <property type="match status" value="2"/>
</dbReference>
<keyword evidence="16" id="KW-0325">Glycoprotein</keyword>
<evidence type="ECO:0000256" key="10">
    <source>
        <dbReference type="ARBA" id="ARBA00022741"/>
    </source>
</evidence>
<dbReference type="SUPFAM" id="SSF56112">
    <property type="entry name" value="Protein kinase-like (PK-like)"/>
    <property type="match status" value="2"/>
</dbReference>
<dbReference type="GO" id="GO:0004674">
    <property type="term" value="F:protein serine/threonine kinase activity"/>
    <property type="evidence" value="ECO:0007669"/>
    <property type="project" value="UniProtKB-KW"/>
</dbReference>
<evidence type="ECO:0000256" key="20">
    <source>
        <dbReference type="SAM" id="Phobius"/>
    </source>
</evidence>
<dbReference type="PANTHER" id="PTHR48006">
    <property type="entry name" value="LEUCINE-RICH REPEAT-CONTAINING PROTEIN DDB_G0281931-RELATED"/>
    <property type="match status" value="1"/>
</dbReference>
<evidence type="ECO:0000256" key="3">
    <source>
        <dbReference type="ARBA" id="ARBA00022527"/>
    </source>
</evidence>
<dbReference type="SUPFAM" id="SSF52058">
    <property type="entry name" value="L domain-like"/>
    <property type="match status" value="2"/>
</dbReference>
<dbReference type="GO" id="GO:0005524">
    <property type="term" value="F:ATP binding"/>
    <property type="evidence" value="ECO:0007669"/>
    <property type="project" value="UniProtKB-UniRule"/>
</dbReference>
<feature type="binding site" evidence="19">
    <location>
        <position position="1573"/>
    </location>
    <ligand>
        <name>ATP</name>
        <dbReference type="ChEBI" id="CHEBI:30616"/>
    </ligand>
</feature>
<dbReference type="GO" id="GO:0033612">
    <property type="term" value="F:receptor serine/threonine kinase binding"/>
    <property type="evidence" value="ECO:0000318"/>
    <property type="project" value="GO_Central"/>
</dbReference>
<evidence type="ECO:0000256" key="2">
    <source>
        <dbReference type="ARBA" id="ARBA00012513"/>
    </source>
</evidence>
<dbReference type="Pfam" id="PF11721">
    <property type="entry name" value="Malectin"/>
    <property type="match status" value="2"/>
</dbReference>
<dbReference type="InterPro" id="IPR011009">
    <property type="entry name" value="Kinase-like_dom_sf"/>
</dbReference>
<evidence type="ECO:0000313" key="23">
    <source>
        <dbReference type="EMBL" id="OTG15275.1"/>
    </source>
</evidence>
<keyword evidence="24" id="KW-1185">Reference proteome</keyword>
<dbReference type="InterPro" id="IPR001611">
    <property type="entry name" value="Leu-rich_rpt"/>
</dbReference>
<dbReference type="FunFam" id="3.80.10.10:FF:000433">
    <property type="entry name" value="Putative LRR receptor-like serine/threonine-protein kinase isoform A"/>
    <property type="match status" value="1"/>
</dbReference>
<feature type="domain" description="Protein kinase" evidence="22">
    <location>
        <begin position="1545"/>
        <end position="1821"/>
    </location>
</feature>
<evidence type="ECO:0000256" key="11">
    <source>
        <dbReference type="ARBA" id="ARBA00022777"/>
    </source>
</evidence>
<dbReference type="Pfam" id="PF00560">
    <property type="entry name" value="LRR_1"/>
    <property type="match status" value="1"/>
</dbReference>
<evidence type="ECO:0000256" key="1">
    <source>
        <dbReference type="ARBA" id="ARBA00004479"/>
    </source>
</evidence>
<keyword evidence="3" id="KW-0723">Serine/threonine-protein kinase</keyword>
<evidence type="ECO:0000256" key="7">
    <source>
        <dbReference type="ARBA" id="ARBA00022692"/>
    </source>
</evidence>
<dbReference type="Proteomes" id="UP000215914">
    <property type="component" value="Chromosome 9"/>
</dbReference>
<name>A0A251TVX5_HELAN</name>
<keyword evidence="4" id="KW-0597">Phosphoprotein</keyword>
<evidence type="ECO:0000256" key="18">
    <source>
        <dbReference type="ARBA" id="ARBA00048679"/>
    </source>
</evidence>
<keyword evidence="9" id="KW-0677">Repeat</keyword>
<evidence type="ECO:0000256" key="9">
    <source>
        <dbReference type="ARBA" id="ARBA00022737"/>
    </source>
</evidence>
<dbReference type="InterPro" id="IPR051824">
    <property type="entry name" value="LRR_Rcpt-Like_S/T_Kinase"/>
</dbReference>
<dbReference type="SMART" id="SM00220">
    <property type="entry name" value="S_TKc"/>
    <property type="match status" value="2"/>
</dbReference>
<dbReference type="Pfam" id="PF07714">
    <property type="entry name" value="PK_Tyr_Ser-Thr"/>
    <property type="match status" value="2"/>
</dbReference>
<evidence type="ECO:0000256" key="14">
    <source>
        <dbReference type="ARBA" id="ARBA00023136"/>
    </source>
</evidence>
<keyword evidence="14 20" id="KW-0472">Membrane</keyword>
<dbReference type="PROSITE" id="PS50011">
    <property type="entry name" value="PROTEIN_KINASE_DOM"/>
    <property type="match status" value="2"/>
</dbReference>
<dbReference type="Gene3D" id="3.80.10.10">
    <property type="entry name" value="Ribonuclease Inhibitor"/>
    <property type="match status" value="5"/>
</dbReference>
<keyword evidence="5" id="KW-0433">Leucine-rich repeat</keyword>
<gene>
    <name evidence="23" type="ORF">HannXRQ_Chr09g0258651</name>
</gene>